<evidence type="ECO:0000256" key="1">
    <source>
        <dbReference type="SAM" id="Phobius"/>
    </source>
</evidence>
<keyword evidence="1" id="KW-1133">Transmembrane helix</keyword>
<feature type="transmembrane region" description="Helical" evidence="1">
    <location>
        <begin position="6"/>
        <end position="25"/>
    </location>
</feature>
<accession>A0A1G4UDE1</accession>
<proteinExistence type="predicted"/>
<dbReference type="EMBL" id="FMTM01000024">
    <property type="protein sequence ID" value="SCW90759.1"/>
    <property type="molecule type" value="Genomic_DNA"/>
</dbReference>
<reference evidence="2 3" key="1">
    <citation type="submission" date="2016-10" db="EMBL/GenBank/DDBJ databases">
        <authorList>
            <person name="de Groot N.N."/>
        </authorList>
    </citation>
    <scope>NUCLEOTIDE SEQUENCE [LARGE SCALE GENOMIC DNA]</scope>
    <source>
        <strain evidence="2 3">CGMCC 1.3401</strain>
    </source>
</reference>
<organism evidence="2 3">
    <name type="scientific">Rhizobium mongolense subsp. loessense</name>
    <dbReference type="NCBI Taxonomy" id="158890"/>
    <lineage>
        <taxon>Bacteria</taxon>
        <taxon>Pseudomonadati</taxon>
        <taxon>Pseudomonadota</taxon>
        <taxon>Alphaproteobacteria</taxon>
        <taxon>Hyphomicrobiales</taxon>
        <taxon>Rhizobiaceae</taxon>
        <taxon>Rhizobium/Agrobacterium group</taxon>
        <taxon>Rhizobium</taxon>
    </lineage>
</organism>
<protein>
    <submittedName>
        <fullName evidence="2">Uncharacterized protein</fullName>
    </submittedName>
</protein>
<keyword evidence="1" id="KW-0812">Transmembrane</keyword>
<evidence type="ECO:0000313" key="3">
    <source>
        <dbReference type="Proteomes" id="UP000199542"/>
    </source>
</evidence>
<keyword evidence="1" id="KW-0472">Membrane</keyword>
<name>A0A1G4UDE1_9HYPH</name>
<dbReference type="RefSeq" id="WP_092588797.1">
    <property type="nucleotide sequence ID" value="NZ_FMTM01000024.1"/>
</dbReference>
<evidence type="ECO:0000313" key="2">
    <source>
        <dbReference type="EMBL" id="SCW90759.1"/>
    </source>
</evidence>
<gene>
    <name evidence="2" type="ORF">SAMN02927900_06490</name>
</gene>
<feature type="transmembrane region" description="Helical" evidence="1">
    <location>
        <begin position="37"/>
        <end position="61"/>
    </location>
</feature>
<dbReference type="AlphaFoldDB" id="A0A1G4UDE1"/>
<sequence length="66" mass="7192">MTNLLIVGAVIVFAIIFGIMLPKIARVRKLDDLTPASLSALAKIIFPLMALFVLLILLAGLSQKDW</sequence>
<dbReference type="Proteomes" id="UP000199542">
    <property type="component" value="Unassembled WGS sequence"/>
</dbReference>